<name>A0ABW3CBC5_9ACTN</name>
<dbReference type="EMBL" id="JBHTIR010000623">
    <property type="protein sequence ID" value="MFD0851603.1"/>
    <property type="molecule type" value="Genomic_DNA"/>
</dbReference>
<protein>
    <submittedName>
        <fullName evidence="1">Uncharacterized protein</fullName>
    </submittedName>
</protein>
<evidence type="ECO:0000313" key="2">
    <source>
        <dbReference type="Proteomes" id="UP001597083"/>
    </source>
</evidence>
<comment type="caution">
    <text evidence="1">The sequence shown here is derived from an EMBL/GenBank/DDBJ whole genome shotgun (WGS) entry which is preliminary data.</text>
</comment>
<sequence>MPPSTHEVTIYRRSDNAPDLPALFDELAGSYLDETAHNSLDVLEYDGASAVVIHWRHVPAPAAWVHA</sequence>
<gene>
    <name evidence="1" type="ORF">ACFQ07_05205</name>
</gene>
<feature type="non-terminal residue" evidence="1">
    <location>
        <position position="67"/>
    </location>
</feature>
<keyword evidence="2" id="KW-1185">Reference proteome</keyword>
<organism evidence="1 2">
    <name type="scientific">Actinomadura adrarensis</name>
    <dbReference type="NCBI Taxonomy" id="1819600"/>
    <lineage>
        <taxon>Bacteria</taxon>
        <taxon>Bacillati</taxon>
        <taxon>Actinomycetota</taxon>
        <taxon>Actinomycetes</taxon>
        <taxon>Streptosporangiales</taxon>
        <taxon>Thermomonosporaceae</taxon>
        <taxon>Actinomadura</taxon>
    </lineage>
</organism>
<accession>A0ABW3CBC5</accession>
<reference evidence="2" key="1">
    <citation type="journal article" date="2019" name="Int. J. Syst. Evol. Microbiol.">
        <title>The Global Catalogue of Microorganisms (GCM) 10K type strain sequencing project: providing services to taxonomists for standard genome sequencing and annotation.</title>
        <authorList>
            <consortium name="The Broad Institute Genomics Platform"/>
            <consortium name="The Broad Institute Genome Sequencing Center for Infectious Disease"/>
            <person name="Wu L."/>
            <person name="Ma J."/>
        </authorList>
    </citation>
    <scope>NUCLEOTIDE SEQUENCE [LARGE SCALE GENOMIC DNA]</scope>
    <source>
        <strain evidence="2">JCM 31696</strain>
    </source>
</reference>
<evidence type="ECO:0000313" key="1">
    <source>
        <dbReference type="EMBL" id="MFD0851603.1"/>
    </source>
</evidence>
<dbReference type="Proteomes" id="UP001597083">
    <property type="component" value="Unassembled WGS sequence"/>
</dbReference>
<proteinExistence type="predicted"/>